<dbReference type="EMBL" id="DVND01000188">
    <property type="protein sequence ID" value="HIU49172.1"/>
    <property type="molecule type" value="Genomic_DNA"/>
</dbReference>
<reference evidence="2" key="2">
    <citation type="journal article" date="2021" name="PeerJ">
        <title>Extensive microbial diversity within the chicken gut microbiome revealed by metagenomics and culture.</title>
        <authorList>
            <person name="Gilroy R."/>
            <person name="Ravi A."/>
            <person name="Getino M."/>
            <person name="Pursley I."/>
            <person name="Horton D.L."/>
            <person name="Alikhan N.F."/>
            <person name="Baker D."/>
            <person name="Gharbi K."/>
            <person name="Hall N."/>
            <person name="Watson M."/>
            <person name="Adriaenssens E.M."/>
            <person name="Foster-Nyarko E."/>
            <person name="Jarju S."/>
            <person name="Secka A."/>
            <person name="Antonio M."/>
            <person name="Oren A."/>
            <person name="Chaudhuri R.R."/>
            <person name="La Ragione R."/>
            <person name="Hildebrand F."/>
            <person name="Pallen M.J."/>
        </authorList>
    </citation>
    <scope>NUCLEOTIDE SEQUENCE</scope>
    <source>
        <strain evidence="2">ChiSjej4B22-9803</strain>
    </source>
</reference>
<evidence type="ECO:0000313" key="2">
    <source>
        <dbReference type="EMBL" id="HIU49172.1"/>
    </source>
</evidence>
<protein>
    <submittedName>
        <fullName evidence="2">Uncharacterized protein</fullName>
    </submittedName>
</protein>
<proteinExistence type="predicted"/>
<feature type="signal peptide" evidence="1">
    <location>
        <begin position="1"/>
        <end position="25"/>
    </location>
</feature>
<evidence type="ECO:0000313" key="3">
    <source>
        <dbReference type="Proteomes" id="UP000824111"/>
    </source>
</evidence>
<organism evidence="2 3">
    <name type="scientific">Candidatus Avimonoglobus intestinipullorum</name>
    <dbReference type="NCBI Taxonomy" id="2840699"/>
    <lineage>
        <taxon>Bacteria</taxon>
        <taxon>Bacillati</taxon>
        <taxon>Bacillota</taxon>
        <taxon>Clostridia</taxon>
        <taxon>Eubacteriales</taxon>
        <taxon>Candidatus Avimonoglobus</taxon>
    </lineage>
</organism>
<feature type="chain" id="PRO_5038482471" evidence="1">
    <location>
        <begin position="26"/>
        <end position="775"/>
    </location>
</feature>
<keyword evidence="1" id="KW-0732">Signal</keyword>
<name>A0A9D1LWC6_9FIRM</name>
<reference evidence="2" key="1">
    <citation type="submission" date="2020-10" db="EMBL/GenBank/DDBJ databases">
        <authorList>
            <person name="Gilroy R."/>
        </authorList>
    </citation>
    <scope>NUCLEOTIDE SEQUENCE</scope>
    <source>
        <strain evidence="2">ChiSjej4B22-9803</strain>
    </source>
</reference>
<dbReference type="Proteomes" id="UP000824111">
    <property type="component" value="Unassembled WGS sequence"/>
</dbReference>
<comment type="caution">
    <text evidence="2">The sequence shown here is derived from an EMBL/GenBank/DDBJ whole genome shotgun (WGS) entry which is preliminary data.</text>
</comment>
<sequence>MKSKLFALLCALAMLAGTVSVPVFADGTTASEPVYNADLNCFFANGTPITISAGTEGTTITWEGGSEVVPKNVSVFGGGHDTNAAMITNVTMTGGTVNNILGGGLHQSNVTSSTVTMTGGTVTGGLQGGGASSLTHDCGCQYGMPWYSGDATKSPCRVDAATVDVSGGSVFTLFGGGEGISYTGTVGITISDTADVFYATAGGSNGYTGTATMNIQGGVIDVAQGVNRGSMDSIAINMTGGEVTNLYAGGETSDADVNGTYTEATVNVDGGTVGTLSPGSNGVAQVESIENAAVTVAETATVTSVAEGFELNEEGTLVQYVAQIGDVKYETLGAAFSAASGTATIKMLKDVTGCSAIDVTRKNVTLDLNGFDIGFAYQQNFSVYSNGQLHLTGSGKVYEEEPYFAPVMQKGALMGANTSVVTVGKDVTLEGWAGLFIDKNGAYNSGVSATVYGKLISQPDADGYLGSALYVNGSIVITGANAPKILLDGATLLAPNGGNGMYLAGYADTTIVDSTIEATVEGNTGIEIRAGKLNITNSTVKGGTGEFNEEPNGNGSTIFNAALAVAQHTTMLPLEVTINSGTFEGTAALYQRNIQDNDEEAVAKVKLDIVGGDFVGQVYSENKSGFISGGTFSDPILAEYCAPGFEPVETENGYGVAPVANAISANAVDAIKEGAEGTIRFITKVDKLTGTASSFGTYILPLDVFEKNNNNWDLKAVVEYKRSINEDDTYAADLTGIPEKYFNEEIMAQSFMVVEGAEKAVICDFDAVSVNGAMQ</sequence>
<gene>
    <name evidence="2" type="ORF">IAB04_07380</name>
</gene>
<evidence type="ECO:0000256" key="1">
    <source>
        <dbReference type="SAM" id="SignalP"/>
    </source>
</evidence>
<accession>A0A9D1LWC6</accession>
<dbReference type="AlphaFoldDB" id="A0A9D1LWC6"/>